<dbReference type="OrthoDB" id="5583at2759"/>
<feature type="coiled-coil region" evidence="4">
    <location>
        <begin position="87"/>
        <end position="151"/>
    </location>
</feature>
<dbReference type="WBParaSite" id="SSLN_0000947201-mRNA-1">
    <property type="protein sequence ID" value="SSLN_0000947201-mRNA-1"/>
    <property type="gene ID" value="SSLN_0000947201"/>
</dbReference>
<evidence type="ECO:0000313" key="8">
    <source>
        <dbReference type="WBParaSite" id="SSLN_0000947201-mRNA-1"/>
    </source>
</evidence>
<name>A0A183SY25_SCHSO</name>
<keyword evidence="4" id="KW-0175">Coiled coil</keyword>
<evidence type="ECO:0000256" key="5">
    <source>
        <dbReference type="SAM" id="MobiDB-lite"/>
    </source>
</evidence>
<dbReference type="STRING" id="70667.A0A183SY25"/>
<feature type="compositionally biased region" description="Basic and acidic residues" evidence="5">
    <location>
        <begin position="1"/>
        <end position="11"/>
    </location>
</feature>
<evidence type="ECO:0000256" key="3">
    <source>
        <dbReference type="ARBA" id="ARBA00023242"/>
    </source>
</evidence>
<dbReference type="InterPro" id="IPR005011">
    <property type="entry name" value="SNU66/SART1"/>
</dbReference>
<evidence type="ECO:0000313" key="6">
    <source>
        <dbReference type="EMBL" id="VDL95508.1"/>
    </source>
</evidence>
<evidence type="ECO:0000256" key="4">
    <source>
        <dbReference type="SAM" id="Coils"/>
    </source>
</evidence>
<feature type="compositionally biased region" description="Polar residues" evidence="5">
    <location>
        <begin position="403"/>
        <end position="414"/>
    </location>
</feature>
<feature type="compositionally biased region" description="Basic and acidic residues" evidence="5">
    <location>
        <begin position="40"/>
        <end position="61"/>
    </location>
</feature>
<reference evidence="8" key="1">
    <citation type="submission" date="2016-06" db="UniProtKB">
        <authorList>
            <consortium name="WormBaseParasite"/>
        </authorList>
    </citation>
    <scope>IDENTIFICATION</scope>
</reference>
<comment type="subcellular location">
    <subcellularLocation>
        <location evidence="1">Nucleus</location>
    </subcellularLocation>
</comment>
<feature type="coiled-coil region" evidence="4">
    <location>
        <begin position="285"/>
        <end position="336"/>
    </location>
</feature>
<evidence type="ECO:0000256" key="2">
    <source>
        <dbReference type="ARBA" id="ARBA00006076"/>
    </source>
</evidence>
<keyword evidence="7" id="KW-1185">Reference proteome</keyword>
<dbReference type="GO" id="GO:0045292">
    <property type="term" value="P:mRNA cis splicing, via spliceosome"/>
    <property type="evidence" value="ECO:0007669"/>
    <property type="project" value="TreeGrafter"/>
</dbReference>
<feature type="region of interest" description="Disordered" evidence="5">
    <location>
        <begin position="519"/>
        <end position="610"/>
    </location>
</feature>
<dbReference type="AlphaFoldDB" id="A0A183SY25"/>
<comment type="similarity">
    <text evidence="2">Belongs to the SNU66/SART1 family.</text>
</comment>
<dbReference type="Proteomes" id="UP000275846">
    <property type="component" value="Unassembled WGS sequence"/>
</dbReference>
<feature type="compositionally biased region" description="Basic residues" evidence="5">
    <location>
        <begin position="28"/>
        <end position="39"/>
    </location>
</feature>
<dbReference type="Pfam" id="PF03343">
    <property type="entry name" value="SART-1"/>
    <property type="match status" value="1"/>
</dbReference>
<sequence length="808" mass="91514">MSKKDKTDHESRKHKKRSRSRSLEKSPKSKHSKRNKEKRKRDIEERRLAPLDIGTEKKPDDGTSQIRNSDEDFVHVPAKNISEIRRTEKIQEKLRTMREKRELMEKLREAQPLSLGEEVNTLSWVEKMRLKEKERRAAEEREKLLSEMDEEFGVSQLVQAKISAPKEYASRDLEGLKVEHKADRLIESGPIILTLKDKGVLDEDEGDVLVNVNIIDDEKAEKNRENKRKTAGLGGILQDEDEDVIMGLRAKGVLEKYDAEIDGPKKQEFVLGAGGSYSSEHELALRRLQQELQSSAHSANDYEVRVASEYFSAAEMEQFRKRKRKTKVQRRKLTADDLISASFNEPLVNGAGGSGRSRDHGSRRRGALTAEEEPEEGEVHDSEAKRVDRTGKTEEEEEDRKSSTTALTTETGLNPTIAALLEARTVSEEVEDRDTLNHDWDDEVVEPDDLQLDLERTLERVRRSNLTKPVRPEETIRHAIDGIQNLTKPEQTAGGLVFDSTEEFFKQVTAGLQNANQAKFNQASFPNQKPEGGDDDDVKTNLVTGIQDSDSEERSKKSKRSSTKSYSRDPTATTSGASGKSWPIRPEGSSSQFKEESDPDSTVRGVLDDEPELNQGVYSALLLAQKKGYVDTQNEATHTVNKLVNLMAKHYVQEDVRYDDIDAKFSKRERYSGPLSEFREKSSYKPEVQLHYVDDMGRALAPKEAFRQLSHKFHGKGSGKKKIEKRTKKIMEEALLRNAQSSDTPLGTTEKLNKKLKSQGMPYVVLSGKNAASLVSFIINIVVLTSEQVLLLCRRQLFLPLLSRICLY</sequence>
<proteinExistence type="inferred from homology"/>
<gene>
    <name evidence="6" type="ORF">SSLN_LOCUS9123</name>
</gene>
<feature type="compositionally biased region" description="Basic and acidic residues" evidence="5">
    <location>
        <begin position="377"/>
        <end position="393"/>
    </location>
</feature>
<dbReference type="GO" id="GO:0046540">
    <property type="term" value="C:U4/U6 x U5 tri-snRNP complex"/>
    <property type="evidence" value="ECO:0007669"/>
    <property type="project" value="TreeGrafter"/>
</dbReference>
<dbReference type="GO" id="GO:0000481">
    <property type="term" value="P:maturation of 5S rRNA"/>
    <property type="evidence" value="ECO:0007669"/>
    <property type="project" value="TreeGrafter"/>
</dbReference>
<evidence type="ECO:0000256" key="1">
    <source>
        <dbReference type="ARBA" id="ARBA00004123"/>
    </source>
</evidence>
<feature type="region of interest" description="Disordered" evidence="5">
    <location>
        <begin position="344"/>
        <end position="416"/>
    </location>
</feature>
<dbReference type="PANTHER" id="PTHR14152:SF5">
    <property type="entry name" value="U4_U6.U5 TRI-SNRNP-ASSOCIATED PROTEIN 1"/>
    <property type="match status" value="1"/>
</dbReference>
<feature type="region of interest" description="Disordered" evidence="5">
    <location>
        <begin position="1"/>
        <end position="74"/>
    </location>
</feature>
<protein>
    <submittedName>
        <fullName evidence="8">U4/U6.U5 tri-snRNP-associated protein 1</fullName>
    </submittedName>
</protein>
<keyword evidence="3" id="KW-0539">Nucleus</keyword>
<dbReference type="EMBL" id="UYSU01035049">
    <property type="protein sequence ID" value="VDL95508.1"/>
    <property type="molecule type" value="Genomic_DNA"/>
</dbReference>
<organism evidence="8">
    <name type="scientific">Schistocephalus solidus</name>
    <name type="common">Tapeworm</name>
    <dbReference type="NCBI Taxonomy" id="70667"/>
    <lineage>
        <taxon>Eukaryota</taxon>
        <taxon>Metazoa</taxon>
        <taxon>Spiralia</taxon>
        <taxon>Lophotrochozoa</taxon>
        <taxon>Platyhelminthes</taxon>
        <taxon>Cestoda</taxon>
        <taxon>Eucestoda</taxon>
        <taxon>Diphyllobothriidea</taxon>
        <taxon>Diphyllobothriidae</taxon>
        <taxon>Schistocephalus</taxon>
    </lineage>
</organism>
<evidence type="ECO:0000313" key="7">
    <source>
        <dbReference type="Proteomes" id="UP000275846"/>
    </source>
</evidence>
<accession>A0A183SY25</accession>
<dbReference type="PANTHER" id="PTHR14152">
    <property type="entry name" value="SQUAMOUS CELL CARCINOMA ANTIGEN RECOGNISED BY CYTOTOXIC T LYMPHOCYTES"/>
    <property type="match status" value="1"/>
</dbReference>
<reference evidence="6 7" key="2">
    <citation type="submission" date="2018-11" db="EMBL/GenBank/DDBJ databases">
        <authorList>
            <consortium name="Pathogen Informatics"/>
        </authorList>
    </citation>
    <scope>NUCLEOTIDE SEQUENCE [LARGE SCALE GENOMIC DNA]</scope>
    <source>
        <strain evidence="6 7">NST_G2</strain>
    </source>
</reference>